<reference evidence="3 4" key="1">
    <citation type="submission" date="2018-01" db="EMBL/GenBank/DDBJ databases">
        <title>Deinococcus koreensis sp. nov., a radiation-resistant bacterium isolated from river water.</title>
        <authorList>
            <person name="Choi A."/>
        </authorList>
    </citation>
    <scope>NUCLEOTIDE SEQUENCE [LARGE SCALE GENOMIC DNA]</scope>
    <source>
        <strain evidence="3 4">SJW1-2</strain>
    </source>
</reference>
<protein>
    <submittedName>
        <fullName evidence="3">RNA-binding protein</fullName>
    </submittedName>
</protein>
<dbReference type="Proteomes" id="UP000236379">
    <property type="component" value="Unassembled WGS sequence"/>
</dbReference>
<evidence type="ECO:0000313" key="3">
    <source>
        <dbReference type="EMBL" id="PNY81625.1"/>
    </source>
</evidence>
<dbReference type="OrthoDB" id="9794483at2"/>
<gene>
    <name evidence="3" type="ORF">CVO96_09785</name>
</gene>
<dbReference type="SMART" id="SM00393">
    <property type="entry name" value="R3H"/>
    <property type="match status" value="1"/>
</dbReference>
<proteinExistence type="predicted"/>
<organism evidence="3 4">
    <name type="scientific">Deinococcus koreensis</name>
    <dbReference type="NCBI Taxonomy" id="2054903"/>
    <lineage>
        <taxon>Bacteria</taxon>
        <taxon>Thermotogati</taxon>
        <taxon>Deinococcota</taxon>
        <taxon>Deinococci</taxon>
        <taxon>Deinococcales</taxon>
        <taxon>Deinococcaceae</taxon>
        <taxon>Deinococcus</taxon>
    </lineage>
</organism>
<dbReference type="PANTHER" id="PTHR35800:SF1">
    <property type="entry name" value="RNA-BINDING PROTEIN KHPB"/>
    <property type="match status" value="1"/>
</dbReference>
<evidence type="ECO:0000256" key="1">
    <source>
        <dbReference type="SAM" id="MobiDB-lite"/>
    </source>
</evidence>
<dbReference type="CDD" id="cd02414">
    <property type="entry name" value="KH-II_Jag"/>
    <property type="match status" value="1"/>
</dbReference>
<dbReference type="InterPro" id="IPR038008">
    <property type="entry name" value="Jag_KH"/>
</dbReference>
<dbReference type="AlphaFoldDB" id="A0A2K3UYN0"/>
<evidence type="ECO:0000259" key="2">
    <source>
        <dbReference type="PROSITE" id="PS51061"/>
    </source>
</evidence>
<dbReference type="Pfam" id="PF13083">
    <property type="entry name" value="KH_KhpA-B"/>
    <property type="match status" value="1"/>
</dbReference>
<feature type="region of interest" description="Disordered" evidence="1">
    <location>
        <begin position="18"/>
        <end position="37"/>
    </location>
</feature>
<sequence>MDNRTNLDDYLAGLGIAGADESELPPPAPDAAPSAPPALEAAHEAPVVVLERFLRGLIARIDPELSVSVQETEDALEAEITGENAAKLAGRDGRTLGAIEVLAYTVLAKQEGRSELRVRVDIGGFRKRQADTLTKLAERLAVQVAKSGEVHEMQPMPAAERRVIHIALKEHPDVMSESVGEGASRRLIIKPRHG</sequence>
<dbReference type="InterPro" id="IPR001374">
    <property type="entry name" value="R3H_dom"/>
</dbReference>
<dbReference type="InterPro" id="IPR034079">
    <property type="entry name" value="R3H_KhpB"/>
</dbReference>
<dbReference type="PANTHER" id="PTHR35800">
    <property type="entry name" value="PROTEIN JAG"/>
    <property type="match status" value="1"/>
</dbReference>
<dbReference type="Pfam" id="PF01424">
    <property type="entry name" value="R3H"/>
    <property type="match status" value="1"/>
</dbReference>
<dbReference type="PROSITE" id="PS51061">
    <property type="entry name" value="R3H"/>
    <property type="match status" value="1"/>
</dbReference>
<dbReference type="SUPFAM" id="SSF82708">
    <property type="entry name" value="R3H domain"/>
    <property type="match status" value="1"/>
</dbReference>
<dbReference type="InterPro" id="IPR039247">
    <property type="entry name" value="KhpB"/>
</dbReference>
<feature type="compositionally biased region" description="Pro residues" evidence="1">
    <location>
        <begin position="24"/>
        <end position="36"/>
    </location>
</feature>
<name>A0A2K3UYN0_9DEIO</name>
<evidence type="ECO:0000313" key="4">
    <source>
        <dbReference type="Proteomes" id="UP000236379"/>
    </source>
</evidence>
<keyword evidence="4" id="KW-1185">Reference proteome</keyword>
<dbReference type="GO" id="GO:0003723">
    <property type="term" value="F:RNA binding"/>
    <property type="evidence" value="ECO:0007669"/>
    <property type="project" value="InterPro"/>
</dbReference>
<comment type="caution">
    <text evidence="3">The sequence shown here is derived from an EMBL/GenBank/DDBJ whole genome shotgun (WGS) entry which is preliminary data.</text>
</comment>
<dbReference type="CDD" id="cd02644">
    <property type="entry name" value="R3H_jag"/>
    <property type="match status" value="1"/>
</dbReference>
<dbReference type="RefSeq" id="WP_103312068.1">
    <property type="nucleotide sequence ID" value="NZ_PPPD01000001.1"/>
</dbReference>
<dbReference type="InterPro" id="IPR036867">
    <property type="entry name" value="R3H_dom_sf"/>
</dbReference>
<dbReference type="InterPro" id="IPR015946">
    <property type="entry name" value="KH_dom-like_a/b"/>
</dbReference>
<feature type="domain" description="R3H" evidence="2">
    <location>
        <begin position="127"/>
        <end position="193"/>
    </location>
</feature>
<dbReference type="Gene3D" id="3.30.300.20">
    <property type="match status" value="1"/>
</dbReference>
<dbReference type="EMBL" id="PPPD01000001">
    <property type="protein sequence ID" value="PNY81625.1"/>
    <property type="molecule type" value="Genomic_DNA"/>
</dbReference>
<dbReference type="Gene3D" id="3.30.1370.50">
    <property type="entry name" value="R3H-like domain"/>
    <property type="match status" value="1"/>
</dbReference>
<accession>A0A2K3UYN0</accession>